<accession>A0A7Y0DU70</accession>
<dbReference type="InterPro" id="IPR050640">
    <property type="entry name" value="Bact_2-comp_sensor_kinase"/>
</dbReference>
<dbReference type="GO" id="GO:0000155">
    <property type="term" value="F:phosphorelay sensor kinase activity"/>
    <property type="evidence" value="ECO:0007669"/>
    <property type="project" value="InterPro"/>
</dbReference>
<dbReference type="Proteomes" id="UP000570493">
    <property type="component" value="Unassembled WGS sequence"/>
</dbReference>
<protein>
    <submittedName>
        <fullName evidence="3">Histidine kinase</fullName>
    </submittedName>
</protein>
<keyword evidence="3" id="KW-0418">Kinase</keyword>
<dbReference type="InterPro" id="IPR036705">
    <property type="entry name" value="Ribosyl_crysJ1_sf"/>
</dbReference>
<keyword evidence="1" id="KW-0472">Membrane</keyword>
<dbReference type="PANTHER" id="PTHR34220:SF7">
    <property type="entry name" value="SENSOR HISTIDINE KINASE YPDA"/>
    <property type="match status" value="1"/>
</dbReference>
<dbReference type="EMBL" id="JABBMT010000019">
    <property type="protein sequence ID" value="NMM41636.1"/>
    <property type="molecule type" value="Genomic_DNA"/>
</dbReference>
<feature type="transmembrane region" description="Helical" evidence="1">
    <location>
        <begin position="117"/>
        <end position="136"/>
    </location>
</feature>
<dbReference type="SUPFAM" id="SSF101478">
    <property type="entry name" value="ADP-ribosylglycohydrolase"/>
    <property type="match status" value="1"/>
</dbReference>
<keyword evidence="1" id="KW-1133">Transmembrane helix</keyword>
<evidence type="ECO:0000256" key="1">
    <source>
        <dbReference type="SAM" id="Phobius"/>
    </source>
</evidence>
<reference evidence="3" key="1">
    <citation type="submission" date="2020-04" db="EMBL/GenBank/DDBJ databases">
        <title>Genome Sequencing for Pseudoaltermonas arctica.</title>
        <authorList>
            <person name="Elkins N.S."/>
        </authorList>
    </citation>
    <scope>NUCLEOTIDE SEQUENCE [LARGE SCALE GENOMIC DNA]</scope>
    <source>
        <strain evidence="3">NEC-BIFX-2020_0012</strain>
    </source>
</reference>
<feature type="transmembrane region" description="Helical" evidence="1">
    <location>
        <begin position="45"/>
        <end position="69"/>
    </location>
</feature>
<feature type="transmembrane region" description="Helical" evidence="1">
    <location>
        <begin position="20"/>
        <end position="38"/>
    </location>
</feature>
<comment type="caution">
    <text evidence="3">The sequence shown here is derived from an EMBL/GenBank/DDBJ whole genome shotgun (WGS) entry which is preliminary data.</text>
</comment>
<dbReference type="PANTHER" id="PTHR34220">
    <property type="entry name" value="SENSOR HISTIDINE KINASE YPDA"/>
    <property type="match status" value="1"/>
</dbReference>
<name>A0A7Y0DU70_9GAMM</name>
<feature type="transmembrane region" description="Helical" evidence="1">
    <location>
        <begin position="81"/>
        <end position="105"/>
    </location>
</feature>
<keyword evidence="3" id="KW-0808">Transferase</keyword>
<evidence type="ECO:0000313" key="4">
    <source>
        <dbReference type="Proteomes" id="UP000570493"/>
    </source>
</evidence>
<keyword evidence="1" id="KW-0812">Transmembrane</keyword>
<proteinExistence type="predicted"/>
<gene>
    <name evidence="3" type="ORF">HHO47_12610</name>
</gene>
<dbReference type="InterPro" id="IPR036890">
    <property type="entry name" value="HATPase_C_sf"/>
</dbReference>
<dbReference type="InterPro" id="IPR010559">
    <property type="entry name" value="Sig_transdc_His_kin_internal"/>
</dbReference>
<organism evidence="3 4">
    <name type="scientific">Pseudoalteromonas arctica</name>
    <dbReference type="NCBI Taxonomy" id="394751"/>
    <lineage>
        <taxon>Bacteria</taxon>
        <taxon>Pseudomonadati</taxon>
        <taxon>Pseudomonadota</taxon>
        <taxon>Gammaproteobacteria</taxon>
        <taxon>Alteromonadales</taxon>
        <taxon>Pseudoalteromonadaceae</taxon>
        <taxon>Pseudoalteromonas</taxon>
    </lineage>
</organism>
<dbReference type="Pfam" id="PF06580">
    <property type="entry name" value="His_kinase"/>
    <property type="match status" value="1"/>
</dbReference>
<sequence>MSKSVQTNTLLFAALFKERGVLATLVVAQVIATILAFAPATADDIWIRLGGISLFLHLTFLSSLTWLYLLRKPLAHLSQPWQLSALMASLLLTTAVFSGLLVTYGGDFIAQQHTYQFILRNLLVAFLVTALFIQFLTIHFEKEQQTNALARAELDALQARIRPHFLYNSLNTAAELTHYDPEAAEQAILALAALSQAAMRVGKETALSDEIALTQQYIALESWRFADRLQVNWQLPAQLPEITIPCLTLQPLLENAVCHGVEPSLTGAIIYVELHISKRSLVILVENPISSQQQKRSGNGMALNNIRQRLDLYYQGHAKLTMTTRGDIFRVKLVLPLAINNAKEQA</sequence>
<feature type="domain" description="Signal transduction histidine kinase internal region" evidence="2">
    <location>
        <begin position="152"/>
        <end position="229"/>
    </location>
</feature>
<dbReference type="RefSeq" id="WP_169020607.1">
    <property type="nucleotide sequence ID" value="NZ_JABBMT010000019.1"/>
</dbReference>
<evidence type="ECO:0000259" key="2">
    <source>
        <dbReference type="Pfam" id="PF06580"/>
    </source>
</evidence>
<evidence type="ECO:0000313" key="3">
    <source>
        <dbReference type="EMBL" id="NMM41636.1"/>
    </source>
</evidence>
<dbReference type="Gene3D" id="3.30.565.10">
    <property type="entry name" value="Histidine kinase-like ATPase, C-terminal domain"/>
    <property type="match status" value="1"/>
</dbReference>
<dbReference type="GO" id="GO:0016020">
    <property type="term" value="C:membrane"/>
    <property type="evidence" value="ECO:0007669"/>
    <property type="project" value="InterPro"/>
</dbReference>
<keyword evidence="4" id="KW-1185">Reference proteome</keyword>
<dbReference type="AlphaFoldDB" id="A0A7Y0DU70"/>